<evidence type="ECO:0000259" key="6">
    <source>
        <dbReference type="PROSITE" id="PS51387"/>
    </source>
</evidence>
<evidence type="ECO:0000313" key="7">
    <source>
        <dbReference type="EMBL" id="KDR68178.1"/>
    </source>
</evidence>
<feature type="chain" id="PRO_5001646046" description="FAD-binding PCMH-type domain-containing protein" evidence="5">
    <location>
        <begin position="23"/>
        <end position="493"/>
    </location>
</feature>
<feature type="domain" description="FAD-binding PCMH-type" evidence="6">
    <location>
        <begin position="63"/>
        <end position="234"/>
    </location>
</feature>
<dbReference type="InterPro" id="IPR050416">
    <property type="entry name" value="FAD-linked_Oxidoreductase"/>
</dbReference>
<evidence type="ECO:0000256" key="2">
    <source>
        <dbReference type="ARBA" id="ARBA00022630"/>
    </source>
</evidence>
<dbReference type="PANTHER" id="PTHR42973">
    <property type="entry name" value="BINDING OXIDOREDUCTASE, PUTATIVE (AFU_ORTHOLOGUE AFUA_1G17690)-RELATED"/>
    <property type="match status" value="1"/>
</dbReference>
<dbReference type="InterPro" id="IPR036318">
    <property type="entry name" value="FAD-bd_PCMH-like_sf"/>
</dbReference>
<accession>A0A067SN24</accession>
<evidence type="ECO:0000256" key="5">
    <source>
        <dbReference type="SAM" id="SignalP"/>
    </source>
</evidence>
<evidence type="ECO:0000256" key="1">
    <source>
        <dbReference type="ARBA" id="ARBA00005466"/>
    </source>
</evidence>
<dbReference type="STRING" id="685588.A0A067SN24"/>
<dbReference type="SUPFAM" id="SSF56176">
    <property type="entry name" value="FAD-binding/transporter-associated domain-like"/>
    <property type="match status" value="1"/>
</dbReference>
<feature type="signal peptide" evidence="5">
    <location>
        <begin position="1"/>
        <end position="22"/>
    </location>
</feature>
<keyword evidence="4" id="KW-0560">Oxidoreductase</keyword>
<keyword evidence="3" id="KW-0274">FAD</keyword>
<keyword evidence="8" id="KW-1185">Reference proteome</keyword>
<dbReference type="AlphaFoldDB" id="A0A067SN24"/>
<dbReference type="InterPro" id="IPR016169">
    <property type="entry name" value="FAD-bd_PCMH_sub2"/>
</dbReference>
<evidence type="ECO:0000313" key="8">
    <source>
        <dbReference type="Proteomes" id="UP000027222"/>
    </source>
</evidence>
<keyword evidence="2" id="KW-0285">Flavoprotein</keyword>
<dbReference type="HOGENOM" id="CLU_018354_1_0_1"/>
<dbReference type="GO" id="GO:0016491">
    <property type="term" value="F:oxidoreductase activity"/>
    <property type="evidence" value="ECO:0007669"/>
    <property type="project" value="UniProtKB-KW"/>
</dbReference>
<dbReference type="InterPro" id="IPR006094">
    <property type="entry name" value="Oxid_FAD_bind_N"/>
</dbReference>
<dbReference type="PANTHER" id="PTHR42973:SF13">
    <property type="entry name" value="FAD-BINDING PCMH-TYPE DOMAIN-CONTAINING PROTEIN"/>
    <property type="match status" value="1"/>
</dbReference>
<proteinExistence type="inferred from homology"/>
<dbReference type="OrthoDB" id="2151789at2759"/>
<dbReference type="Proteomes" id="UP000027222">
    <property type="component" value="Unassembled WGS sequence"/>
</dbReference>
<comment type="similarity">
    <text evidence="1">Belongs to the oxygen-dependent FAD-linked oxidoreductase family.</text>
</comment>
<evidence type="ECO:0000256" key="4">
    <source>
        <dbReference type="ARBA" id="ARBA00023002"/>
    </source>
</evidence>
<name>A0A067SN24_GALM3</name>
<dbReference type="Pfam" id="PF01565">
    <property type="entry name" value="FAD_binding_4"/>
    <property type="match status" value="1"/>
</dbReference>
<dbReference type="EMBL" id="KL142409">
    <property type="protein sequence ID" value="KDR68178.1"/>
    <property type="molecule type" value="Genomic_DNA"/>
</dbReference>
<sequence length="493" mass="53235">MPLEITYLLAIIFYISIEGTLAANSTAFRTCAQLQGTLGPDIIQFSGPEYLNASTRAYSLFNTEDRPTCIVFPRETSHVQVAMAAIFLNEVHYAVRAGGHAGMTGWNTVQDGILFSFANMNNVSYNAAKDTITLQPGVRWGQAVAQLESQKVAPLGGRLPDVGTGLLLGGGLNYFGAEHGFSCDAFVEVDVVLVTGQLVTATANNEHSALFRALKGGANRFGIATRFEVQAVHDGTGPDKNWFGGLISYPNSSTEALLHATQKFTSTVNDPKAAILLLFLNLFNGSQVTGAHSLTLLYRGSSLPLHIFGDFLSIPSTSKQISSLSYLEALNLNGPGTDIDSGALFGSSAVSGDVDAYFHIYRVFNEFTLNPVVRDSLSLSFIAFTPIFKSQILAGRARGSNSFDPPLVNYAAIHFETTAAPGLLQLPSQVEAARQAAFSNMPPSAGLPLYQNESDKKQKVFATYGRFDEMKRTYKKYDPTRFNARFTEGPLGV</sequence>
<gene>
    <name evidence="7" type="ORF">GALMADRAFT_146431</name>
</gene>
<keyword evidence="5" id="KW-0732">Signal</keyword>
<dbReference type="GO" id="GO:0071949">
    <property type="term" value="F:FAD binding"/>
    <property type="evidence" value="ECO:0007669"/>
    <property type="project" value="InterPro"/>
</dbReference>
<dbReference type="InterPro" id="IPR016166">
    <property type="entry name" value="FAD-bd_PCMH"/>
</dbReference>
<evidence type="ECO:0000256" key="3">
    <source>
        <dbReference type="ARBA" id="ARBA00022827"/>
    </source>
</evidence>
<organism evidence="7 8">
    <name type="scientific">Galerina marginata (strain CBS 339.88)</name>
    <dbReference type="NCBI Taxonomy" id="685588"/>
    <lineage>
        <taxon>Eukaryota</taxon>
        <taxon>Fungi</taxon>
        <taxon>Dikarya</taxon>
        <taxon>Basidiomycota</taxon>
        <taxon>Agaricomycotina</taxon>
        <taxon>Agaricomycetes</taxon>
        <taxon>Agaricomycetidae</taxon>
        <taxon>Agaricales</taxon>
        <taxon>Agaricineae</taxon>
        <taxon>Strophariaceae</taxon>
        <taxon>Galerina</taxon>
    </lineage>
</organism>
<protein>
    <recommendedName>
        <fullName evidence="6">FAD-binding PCMH-type domain-containing protein</fullName>
    </recommendedName>
</protein>
<reference evidence="8" key="1">
    <citation type="journal article" date="2014" name="Proc. Natl. Acad. Sci. U.S.A.">
        <title>Extensive sampling of basidiomycete genomes demonstrates inadequacy of the white-rot/brown-rot paradigm for wood decay fungi.</title>
        <authorList>
            <person name="Riley R."/>
            <person name="Salamov A.A."/>
            <person name="Brown D.W."/>
            <person name="Nagy L.G."/>
            <person name="Floudas D."/>
            <person name="Held B.W."/>
            <person name="Levasseur A."/>
            <person name="Lombard V."/>
            <person name="Morin E."/>
            <person name="Otillar R."/>
            <person name="Lindquist E.A."/>
            <person name="Sun H."/>
            <person name="LaButti K.M."/>
            <person name="Schmutz J."/>
            <person name="Jabbour D."/>
            <person name="Luo H."/>
            <person name="Baker S.E."/>
            <person name="Pisabarro A.G."/>
            <person name="Walton J.D."/>
            <person name="Blanchette R.A."/>
            <person name="Henrissat B."/>
            <person name="Martin F."/>
            <person name="Cullen D."/>
            <person name="Hibbett D.S."/>
            <person name="Grigoriev I.V."/>
        </authorList>
    </citation>
    <scope>NUCLEOTIDE SEQUENCE [LARGE SCALE GENOMIC DNA]</scope>
    <source>
        <strain evidence="8">CBS 339.88</strain>
    </source>
</reference>
<dbReference type="PROSITE" id="PS51387">
    <property type="entry name" value="FAD_PCMH"/>
    <property type="match status" value="1"/>
</dbReference>
<dbReference type="Gene3D" id="3.30.465.10">
    <property type="match status" value="1"/>
</dbReference>